<gene>
    <name evidence="9" type="ORF">HMPREF1863_00993</name>
</gene>
<keyword evidence="7 8" id="KW-0472">Membrane</keyword>
<feature type="transmembrane region" description="Helical" evidence="8">
    <location>
        <begin position="79"/>
        <end position="100"/>
    </location>
</feature>
<dbReference type="AlphaFoldDB" id="A0A134AFY3"/>
<dbReference type="Proteomes" id="UP000070442">
    <property type="component" value="Unassembled WGS sequence"/>
</dbReference>
<accession>A0A134AFY3</accession>
<dbReference type="GO" id="GO:0005886">
    <property type="term" value="C:plasma membrane"/>
    <property type="evidence" value="ECO:0007669"/>
    <property type="project" value="UniProtKB-SubCell"/>
</dbReference>
<dbReference type="RefSeq" id="WP_068367837.1">
    <property type="nucleotide sequence ID" value="NZ_CAIJCT010000010.1"/>
</dbReference>
<evidence type="ECO:0000256" key="1">
    <source>
        <dbReference type="ARBA" id="ARBA00004651"/>
    </source>
</evidence>
<dbReference type="STRING" id="755172.HMPREF1863_00993"/>
<feature type="transmembrane region" description="Helical" evidence="8">
    <location>
        <begin position="206"/>
        <end position="227"/>
    </location>
</feature>
<sequence>MGQADSFFDVVTPNFLVVIRGLLLILLIGLSVYYLINIGNQHIDKSKRIRFDLKRVGLFLSAILFFIILRYIFHRFPVLPTTLAAIVISVVLSYIINPLVTYLETKKISRRLGVLIVYVGFILILVVLFLVVLPKTIEELRNLLISLPHLVNDVNLQILDLADHIEKVTNIDMSRILNNIQEGIEQYLNSVQTSLLDRLRFMASGMYAALGRMVSFVLILILTYYFTVDKNRIKVKMYKLIPSTYRSDILYLASEINTAMLEFVKGKLLLAVIVGVMTTIMLLILGVNFAVAIGLITIIADIIPYIGPFLAFVPAFFFSVMDSWTKAIWVSIFFVFLQWAENNLFAPKILGKRTGLHPAVVLLCIFVGGGTFGVIGMILSVPVFSTLMILKNFVIMKWRDSQQRKNEVKKVQ</sequence>
<dbReference type="InterPro" id="IPR002549">
    <property type="entry name" value="AI-2E-like"/>
</dbReference>
<keyword evidence="5 8" id="KW-0812">Transmembrane</keyword>
<evidence type="ECO:0000256" key="4">
    <source>
        <dbReference type="ARBA" id="ARBA00022475"/>
    </source>
</evidence>
<organism evidence="9 10">
    <name type="scientific">Aedoeadaptatus coxii</name>
    <dbReference type="NCBI Taxonomy" id="755172"/>
    <lineage>
        <taxon>Bacteria</taxon>
        <taxon>Bacillati</taxon>
        <taxon>Bacillota</taxon>
        <taxon>Tissierellia</taxon>
        <taxon>Tissierellales</taxon>
        <taxon>Peptoniphilaceae</taxon>
        <taxon>Aedoeadaptatus</taxon>
    </lineage>
</organism>
<protein>
    <submittedName>
        <fullName evidence="9">Putative sporulation integral membrane protein YtvI</fullName>
    </submittedName>
</protein>
<keyword evidence="3" id="KW-0813">Transport</keyword>
<feature type="transmembrane region" description="Helical" evidence="8">
    <location>
        <begin position="56"/>
        <end position="73"/>
    </location>
</feature>
<proteinExistence type="inferred from homology"/>
<feature type="transmembrane region" description="Helical" evidence="8">
    <location>
        <begin position="15"/>
        <end position="36"/>
    </location>
</feature>
<comment type="similarity">
    <text evidence="2">Belongs to the autoinducer-2 exporter (AI-2E) (TC 2.A.86) family.</text>
</comment>
<comment type="subcellular location">
    <subcellularLocation>
        <location evidence="1">Cell membrane</location>
        <topology evidence="1">Multi-pass membrane protein</topology>
    </subcellularLocation>
</comment>
<evidence type="ECO:0000313" key="9">
    <source>
        <dbReference type="EMBL" id="KXB66611.1"/>
    </source>
</evidence>
<dbReference type="EMBL" id="LSDG01000027">
    <property type="protein sequence ID" value="KXB66611.1"/>
    <property type="molecule type" value="Genomic_DNA"/>
</dbReference>
<keyword evidence="10" id="KW-1185">Reference proteome</keyword>
<evidence type="ECO:0000256" key="3">
    <source>
        <dbReference type="ARBA" id="ARBA00022448"/>
    </source>
</evidence>
<dbReference type="GO" id="GO:0055085">
    <property type="term" value="P:transmembrane transport"/>
    <property type="evidence" value="ECO:0007669"/>
    <property type="project" value="TreeGrafter"/>
</dbReference>
<comment type="caution">
    <text evidence="9">The sequence shown here is derived from an EMBL/GenBank/DDBJ whole genome shotgun (WGS) entry which is preliminary data.</text>
</comment>
<feature type="transmembrane region" description="Helical" evidence="8">
    <location>
        <begin position="360"/>
        <end position="390"/>
    </location>
</feature>
<evidence type="ECO:0000256" key="8">
    <source>
        <dbReference type="SAM" id="Phobius"/>
    </source>
</evidence>
<dbReference type="PATRIC" id="fig|755172.3.peg.952"/>
<dbReference type="PANTHER" id="PTHR21716:SF53">
    <property type="entry name" value="PERMEASE PERM-RELATED"/>
    <property type="match status" value="1"/>
</dbReference>
<feature type="transmembrane region" description="Helical" evidence="8">
    <location>
        <begin position="112"/>
        <end position="133"/>
    </location>
</feature>
<dbReference type="PANTHER" id="PTHR21716">
    <property type="entry name" value="TRANSMEMBRANE PROTEIN"/>
    <property type="match status" value="1"/>
</dbReference>
<reference evidence="10" key="1">
    <citation type="submission" date="2016-01" db="EMBL/GenBank/DDBJ databases">
        <authorList>
            <person name="Mitreva M."/>
            <person name="Pepin K.H."/>
            <person name="Mihindukulasuriya K.A."/>
            <person name="Fulton R."/>
            <person name="Fronick C."/>
            <person name="O'Laughlin M."/>
            <person name="Miner T."/>
            <person name="Herter B."/>
            <person name="Rosa B.A."/>
            <person name="Cordes M."/>
            <person name="Tomlinson C."/>
            <person name="Wollam A."/>
            <person name="Palsikar V.B."/>
            <person name="Mardis E.R."/>
            <person name="Wilson R.K."/>
        </authorList>
    </citation>
    <scope>NUCLEOTIDE SEQUENCE [LARGE SCALE GENOMIC DNA]</scope>
    <source>
        <strain evidence="10">DNF00729</strain>
    </source>
</reference>
<evidence type="ECO:0000256" key="7">
    <source>
        <dbReference type="ARBA" id="ARBA00023136"/>
    </source>
</evidence>
<dbReference type="OrthoDB" id="9793390at2"/>
<dbReference type="Pfam" id="PF01594">
    <property type="entry name" value="AI-2E_transport"/>
    <property type="match status" value="1"/>
</dbReference>
<evidence type="ECO:0000256" key="5">
    <source>
        <dbReference type="ARBA" id="ARBA00022692"/>
    </source>
</evidence>
<feature type="transmembrane region" description="Helical" evidence="8">
    <location>
        <begin position="268"/>
        <end position="287"/>
    </location>
</feature>
<keyword evidence="6 8" id="KW-1133">Transmembrane helix</keyword>
<evidence type="ECO:0000256" key="6">
    <source>
        <dbReference type="ARBA" id="ARBA00022989"/>
    </source>
</evidence>
<feature type="transmembrane region" description="Helical" evidence="8">
    <location>
        <begin position="324"/>
        <end position="340"/>
    </location>
</feature>
<evidence type="ECO:0000313" key="10">
    <source>
        <dbReference type="Proteomes" id="UP000070442"/>
    </source>
</evidence>
<name>A0A134AFY3_9FIRM</name>
<evidence type="ECO:0000256" key="2">
    <source>
        <dbReference type="ARBA" id="ARBA00009773"/>
    </source>
</evidence>
<keyword evidence="4" id="KW-1003">Cell membrane</keyword>